<dbReference type="InterPro" id="IPR019145">
    <property type="entry name" value="Mediator_Med10"/>
</dbReference>
<evidence type="ECO:0000313" key="10">
    <source>
        <dbReference type="EMBL" id="TIC64331.1"/>
    </source>
</evidence>
<keyword evidence="6" id="KW-0010">Activator</keyword>
<feature type="region of interest" description="Disordered" evidence="7">
    <location>
        <begin position="32"/>
        <end position="53"/>
    </location>
</feature>
<evidence type="ECO:0000256" key="7">
    <source>
        <dbReference type="SAM" id="MobiDB-lite"/>
    </source>
</evidence>
<comment type="similarity">
    <text evidence="2 6">Belongs to the Mediator complex subunit 10 family.</text>
</comment>
<dbReference type="GO" id="GO:0006357">
    <property type="term" value="P:regulation of transcription by RNA polymerase II"/>
    <property type="evidence" value="ECO:0007669"/>
    <property type="project" value="InterPro"/>
</dbReference>
<evidence type="ECO:0000256" key="2">
    <source>
        <dbReference type="ARBA" id="ARBA00005389"/>
    </source>
</evidence>
<dbReference type="Pfam" id="PF09748">
    <property type="entry name" value="Med10"/>
    <property type="match status" value="1"/>
</dbReference>
<dbReference type="AlphaFoldDB" id="A0A4T0LX60"/>
<dbReference type="GO" id="GO:0016592">
    <property type="term" value="C:mediator complex"/>
    <property type="evidence" value="ECO:0007669"/>
    <property type="project" value="InterPro"/>
</dbReference>
<dbReference type="EMBL" id="SPRX01000035">
    <property type="protein sequence ID" value="TIC64331.1"/>
    <property type="molecule type" value="Genomic_DNA"/>
</dbReference>
<proteinExistence type="inferred from homology"/>
<comment type="caution">
    <text evidence="10">The sequence shown here is derived from an EMBL/GenBank/DDBJ whole genome shotgun (WGS) entry which is preliminary data.</text>
</comment>
<protein>
    <recommendedName>
        <fullName evidence="6">Mediator of RNA polymerase II transcription subunit 10</fullName>
    </recommendedName>
    <alternativeName>
        <fullName evidence="6">Mediator complex subunit 10</fullName>
    </alternativeName>
</protein>
<evidence type="ECO:0000313" key="12">
    <source>
        <dbReference type="Proteomes" id="UP000307169"/>
    </source>
</evidence>
<reference evidence="11 12" key="1">
    <citation type="submission" date="2019-03" db="EMBL/GenBank/DDBJ databases">
        <title>Sequencing 25 genomes of Wallemia mellicola.</title>
        <authorList>
            <person name="Gostincar C."/>
        </authorList>
    </citation>
    <scope>NUCLEOTIDE SEQUENCE [LARGE SCALE GENOMIC DNA]</scope>
    <source>
        <strain evidence="8 12">EXF-1262</strain>
        <strain evidence="10 13">EXF-757</strain>
        <strain evidence="9 11">EXF-8738</strain>
    </source>
</reference>
<evidence type="ECO:0000256" key="1">
    <source>
        <dbReference type="ARBA" id="ARBA00004123"/>
    </source>
</evidence>
<evidence type="ECO:0000313" key="8">
    <source>
        <dbReference type="EMBL" id="TIB99311.1"/>
    </source>
</evidence>
<dbReference type="Proteomes" id="UP000307169">
    <property type="component" value="Unassembled WGS sequence"/>
</dbReference>
<comment type="function">
    <text evidence="6">Component of the Mediator complex, a coactivator involved in the regulated transcription of nearly all RNA polymerase II-dependent genes. Mediator functions as a bridge to convey information from gene-specific regulatory proteins to the basal RNA polymerase II transcription machinery. Mediator is recruited to promoters by direct interactions with regulatory proteins and serves as a scaffold for the assembly of a functional preinitiation complex with RNA polymerase II and the general transcription factors.</text>
</comment>
<comment type="subunit">
    <text evidence="6">Component of the Mediator complex.</text>
</comment>
<dbReference type="Proteomes" id="UP000305647">
    <property type="component" value="Unassembled WGS sequence"/>
</dbReference>
<organism evidence="10 13">
    <name type="scientific">Wallemia mellicola</name>
    <dbReference type="NCBI Taxonomy" id="1708541"/>
    <lineage>
        <taxon>Eukaryota</taxon>
        <taxon>Fungi</taxon>
        <taxon>Dikarya</taxon>
        <taxon>Basidiomycota</taxon>
        <taxon>Wallemiomycotina</taxon>
        <taxon>Wallemiomycetes</taxon>
        <taxon>Wallemiales</taxon>
        <taxon>Wallemiaceae</taxon>
        <taxon>Wallemia</taxon>
    </lineage>
</organism>
<evidence type="ECO:0000313" key="11">
    <source>
        <dbReference type="Proteomes" id="UP000305647"/>
    </source>
</evidence>
<evidence type="ECO:0000256" key="6">
    <source>
        <dbReference type="RuleBase" id="RU364146"/>
    </source>
</evidence>
<gene>
    <name evidence="6" type="primary">MED10</name>
    <name evidence="10" type="ORF">E3Q01_02839</name>
    <name evidence="9" type="ORF">E3Q10_02696</name>
    <name evidence="8" type="ORF">E3Q17_02675</name>
</gene>
<accession>A0A4T0LX60</accession>
<feature type="compositionally biased region" description="Basic and acidic residues" evidence="7">
    <location>
        <begin position="41"/>
        <end position="53"/>
    </location>
</feature>
<evidence type="ECO:0000313" key="13">
    <source>
        <dbReference type="Proteomes" id="UP000310708"/>
    </source>
</evidence>
<evidence type="ECO:0000256" key="5">
    <source>
        <dbReference type="ARBA" id="ARBA00023242"/>
    </source>
</evidence>
<comment type="subcellular location">
    <subcellularLocation>
        <location evidence="1 6">Nucleus</location>
    </subcellularLocation>
</comment>
<evidence type="ECO:0000256" key="3">
    <source>
        <dbReference type="ARBA" id="ARBA00023015"/>
    </source>
</evidence>
<name>A0A4T0LX60_9BASI</name>
<dbReference type="GO" id="GO:0003712">
    <property type="term" value="F:transcription coregulator activity"/>
    <property type="evidence" value="ECO:0007669"/>
    <property type="project" value="InterPro"/>
</dbReference>
<dbReference type="EMBL" id="SPRO01000029">
    <property type="protein sequence ID" value="TIC29250.1"/>
    <property type="molecule type" value="Genomic_DNA"/>
</dbReference>
<dbReference type="Proteomes" id="UP000310708">
    <property type="component" value="Unassembled WGS sequence"/>
</dbReference>
<evidence type="ECO:0000313" key="9">
    <source>
        <dbReference type="EMBL" id="TIC29250.1"/>
    </source>
</evidence>
<sequence length="143" mass="15745">MEKKPEEEAILNNIETSLTGLSQSLLELGVAASEVPPAEESESKEGESSRVVSDKVQESLGFLTKLNDLKGNTELRVPLEAIDQVDQGKNPGVYTKDFIEQVAGENMFMNGKLSAVKTYQDILATGITENFTELVQEVEKRRI</sequence>
<keyword evidence="5 6" id="KW-0539">Nucleus</keyword>
<dbReference type="EMBL" id="SPRH01000031">
    <property type="protein sequence ID" value="TIB99311.1"/>
    <property type="molecule type" value="Genomic_DNA"/>
</dbReference>
<keyword evidence="3 6" id="KW-0805">Transcription regulation</keyword>
<keyword evidence="4 6" id="KW-0804">Transcription</keyword>
<evidence type="ECO:0000256" key="4">
    <source>
        <dbReference type="ARBA" id="ARBA00023163"/>
    </source>
</evidence>